<dbReference type="EMBL" id="JAJFAZ020000004">
    <property type="protein sequence ID" value="KAI5334551.1"/>
    <property type="molecule type" value="Genomic_DNA"/>
</dbReference>
<feature type="domain" description="Chalcone/stilbene synthase C-terminal" evidence="2">
    <location>
        <begin position="26"/>
        <end position="166"/>
    </location>
</feature>
<dbReference type="AlphaFoldDB" id="A0AAD4Z6M5"/>
<dbReference type="InterPro" id="IPR016039">
    <property type="entry name" value="Thiolase-like"/>
</dbReference>
<evidence type="ECO:0000313" key="3">
    <source>
        <dbReference type="EMBL" id="KAI5334551.1"/>
    </source>
</evidence>
<dbReference type="Proteomes" id="UP001054821">
    <property type="component" value="Chromosome 4"/>
</dbReference>
<dbReference type="Gene3D" id="3.40.47.10">
    <property type="match status" value="1"/>
</dbReference>
<dbReference type="Pfam" id="PF02797">
    <property type="entry name" value="Chal_sti_synt_C"/>
    <property type="match status" value="1"/>
</dbReference>
<gene>
    <name evidence="3" type="ORF">L3X38_024684</name>
</gene>
<evidence type="ECO:0000259" key="2">
    <source>
        <dbReference type="Pfam" id="PF02797"/>
    </source>
</evidence>
<keyword evidence="4" id="KW-1185">Reference proteome</keyword>
<proteinExistence type="inferred from homology"/>
<dbReference type="PANTHER" id="PTHR11877:SF14">
    <property type="entry name" value="CHALCONE SYNTHASE"/>
    <property type="match status" value="1"/>
</dbReference>
<comment type="similarity">
    <text evidence="1">Belongs to the thiolase-like superfamily. Chalcone/stilbene synthases family.</text>
</comment>
<evidence type="ECO:0000313" key="4">
    <source>
        <dbReference type="Proteomes" id="UP001054821"/>
    </source>
</evidence>
<organism evidence="3 4">
    <name type="scientific">Prunus dulcis</name>
    <name type="common">Almond</name>
    <name type="synonym">Amygdalus dulcis</name>
    <dbReference type="NCBI Taxonomy" id="3755"/>
    <lineage>
        <taxon>Eukaryota</taxon>
        <taxon>Viridiplantae</taxon>
        <taxon>Streptophyta</taxon>
        <taxon>Embryophyta</taxon>
        <taxon>Tracheophyta</taxon>
        <taxon>Spermatophyta</taxon>
        <taxon>Magnoliopsida</taxon>
        <taxon>eudicotyledons</taxon>
        <taxon>Gunneridae</taxon>
        <taxon>Pentapetalae</taxon>
        <taxon>rosids</taxon>
        <taxon>fabids</taxon>
        <taxon>Rosales</taxon>
        <taxon>Rosaceae</taxon>
        <taxon>Amygdaloideae</taxon>
        <taxon>Amygdaleae</taxon>
        <taxon>Prunus</taxon>
    </lineage>
</organism>
<dbReference type="InterPro" id="IPR012328">
    <property type="entry name" value="Chalcone/stilbene_synt_C"/>
</dbReference>
<protein>
    <recommendedName>
        <fullName evidence="2">Chalcone/stilbene synthase C-terminal domain-containing protein</fullName>
    </recommendedName>
</protein>
<accession>A0AAD4Z6M5</accession>
<dbReference type="PANTHER" id="PTHR11877">
    <property type="entry name" value="HYDROXYMETHYLGLUTARYL-COA SYNTHASE"/>
    <property type="match status" value="1"/>
</dbReference>
<comment type="caution">
    <text evidence="3">The sequence shown here is derived from an EMBL/GenBank/DDBJ whole genome shotgun (WGS) entry which is preliminary data.</text>
</comment>
<dbReference type="InterPro" id="IPR011141">
    <property type="entry name" value="Polyketide_synthase_type-III"/>
</dbReference>
<reference evidence="3 4" key="1">
    <citation type="journal article" date="2022" name="G3 (Bethesda)">
        <title>Whole-genome sequence and methylome profiling of the almond [Prunus dulcis (Mill.) D.A. Webb] cultivar 'Nonpareil'.</title>
        <authorList>
            <person name="D'Amico-Willman K.M."/>
            <person name="Ouma W.Z."/>
            <person name="Meulia T."/>
            <person name="Sideli G.M."/>
            <person name="Gradziel T.M."/>
            <person name="Fresnedo-Ramirez J."/>
        </authorList>
    </citation>
    <scope>NUCLEOTIDE SEQUENCE [LARGE SCALE GENOMIC DNA]</scope>
    <source>
        <strain evidence="3">Clone GOH B32 T37-40</strain>
    </source>
</reference>
<dbReference type="FunFam" id="3.40.47.10:FF:000014">
    <property type="entry name" value="Chalcone synthase 1"/>
    <property type="match status" value="1"/>
</dbReference>
<name>A0AAD4Z6M5_PRUDU</name>
<dbReference type="GO" id="GO:0016747">
    <property type="term" value="F:acyltransferase activity, transferring groups other than amino-acyl groups"/>
    <property type="evidence" value="ECO:0007669"/>
    <property type="project" value="InterPro"/>
</dbReference>
<dbReference type="GO" id="GO:0030639">
    <property type="term" value="P:polyketide biosynthetic process"/>
    <property type="evidence" value="ECO:0007669"/>
    <property type="project" value="TreeGrafter"/>
</dbReference>
<dbReference type="SUPFAM" id="SSF53901">
    <property type="entry name" value="Thiolase-like"/>
    <property type="match status" value="1"/>
</dbReference>
<sequence length="171" mass="18672">MLMKAKCLRLCQREKLLSPTSALYSEHGVVAHLREVGFEYYLSPPDVPKLVSANIEDLLVKGFNKIDGINNDWNSLFYSIHPGGPAILDKVEEKLGLNEGKLRAIRHVLSKYGNMGVPSVLFILDEIRKKSTEEGKATNGDGLEYGVLIGIGPGLTVETVVLRGVPIATAN</sequence>
<evidence type="ECO:0000256" key="1">
    <source>
        <dbReference type="ARBA" id="ARBA00005531"/>
    </source>
</evidence>